<evidence type="ECO:0000256" key="1">
    <source>
        <dbReference type="SAM" id="Phobius"/>
    </source>
</evidence>
<dbReference type="PROSITE" id="PS51257">
    <property type="entry name" value="PROKAR_LIPOPROTEIN"/>
    <property type="match status" value="1"/>
</dbReference>
<dbReference type="AlphaFoldDB" id="A0A0V1D394"/>
<feature type="transmembrane region" description="Helical" evidence="1">
    <location>
        <begin position="14"/>
        <end position="34"/>
    </location>
</feature>
<dbReference type="Proteomes" id="UP000054653">
    <property type="component" value="Unassembled WGS sequence"/>
</dbReference>
<keyword evidence="3" id="KW-1185">Reference proteome</keyword>
<protein>
    <submittedName>
        <fullName evidence="2">Uncharacterized protein</fullName>
    </submittedName>
</protein>
<reference evidence="2 3" key="1">
    <citation type="submission" date="2015-01" db="EMBL/GenBank/DDBJ databases">
        <title>Evolution of Trichinella species and genotypes.</title>
        <authorList>
            <person name="Korhonen P.K."/>
            <person name="Edoardo P."/>
            <person name="Giuseppe L.R."/>
            <person name="Gasser R.B."/>
        </authorList>
    </citation>
    <scope>NUCLEOTIDE SEQUENCE [LARGE SCALE GENOMIC DNA]</scope>
    <source>
        <strain evidence="2">ISS120</strain>
    </source>
</reference>
<keyword evidence="1" id="KW-0812">Transmembrane</keyword>
<accession>A0A0V1D394</accession>
<comment type="caution">
    <text evidence="2">The sequence shown here is derived from an EMBL/GenBank/DDBJ whole genome shotgun (WGS) entry which is preliminary data.</text>
</comment>
<organism evidence="2 3">
    <name type="scientific">Trichinella britovi</name>
    <name type="common">Parasitic roundworm</name>
    <dbReference type="NCBI Taxonomy" id="45882"/>
    <lineage>
        <taxon>Eukaryota</taxon>
        <taxon>Metazoa</taxon>
        <taxon>Ecdysozoa</taxon>
        <taxon>Nematoda</taxon>
        <taxon>Enoplea</taxon>
        <taxon>Dorylaimia</taxon>
        <taxon>Trichinellida</taxon>
        <taxon>Trichinellidae</taxon>
        <taxon>Trichinella</taxon>
    </lineage>
</organism>
<evidence type="ECO:0000313" key="3">
    <source>
        <dbReference type="Proteomes" id="UP000054653"/>
    </source>
</evidence>
<name>A0A0V1D394_TRIBR</name>
<keyword evidence="1" id="KW-0472">Membrane</keyword>
<sequence>MHIKEYLLKIEKNFSYASLLSGTACQLCAIVLLLTEGYHVRNAIVGGGIEAHCDVINCPMHCILVRF</sequence>
<proteinExistence type="predicted"/>
<gene>
    <name evidence="2" type="ORF">T03_5386</name>
</gene>
<evidence type="ECO:0000313" key="2">
    <source>
        <dbReference type="EMBL" id="KRY55989.1"/>
    </source>
</evidence>
<keyword evidence="1" id="KW-1133">Transmembrane helix</keyword>
<dbReference type="EMBL" id="JYDI01000048">
    <property type="protein sequence ID" value="KRY55989.1"/>
    <property type="molecule type" value="Genomic_DNA"/>
</dbReference>